<dbReference type="KEGG" id="tpal:117652756"/>
<feature type="domain" description="G-protein coupled receptors family 1 profile" evidence="13">
    <location>
        <begin position="37"/>
        <end position="310"/>
    </location>
</feature>
<dbReference type="Pfam" id="PF00001">
    <property type="entry name" value="7tm_1"/>
    <property type="match status" value="1"/>
</dbReference>
<dbReference type="PANTHER" id="PTHR24246:SF27">
    <property type="entry name" value="ADENOSINE RECEPTOR, ISOFORM A"/>
    <property type="match status" value="1"/>
</dbReference>
<dbReference type="PANTHER" id="PTHR24246">
    <property type="entry name" value="OLFACTORY RECEPTOR AND ADENOSINE RECEPTOR"/>
    <property type="match status" value="1"/>
</dbReference>
<feature type="transmembrane region" description="Helical" evidence="12">
    <location>
        <begin position="20"/>
        <end position="46"/>
    </location>
</feature>
<dbReference type="CDD" id="cd00637">
    <property type="entry name" value="7tm_classA_rhodopsin-like"/>
    <property type="match status" value="1"/>
</dbReference>
<feature type="transmembrane region" description="Helical" evidence="12">
    <location>
        <begin position="254"/>
        <end position="278"/>
    </location>
</feature>
<dbReference type="GeneID" id="117652756"/>
<protein>
    <submittedName>
        <fullName evidence="15">Adenosine receptor A2a-like</fullName>
    </submittedName>
</protein>
<dbReference type="InterPro" id="IPR000276">
    <property type="entry name" value="GPCR_Rhodpsn"/>
</dbReference>
<evidence type="ECO:0000256" key="9">
    <source>
        <dbReference type="ARBA" id="ARBA00023180"/>
    </source>
</evidence>
<feature type="transmembrane region" description="Helical" evidence="12">
    <location>
        <begin position="184"/>
        <end position="207"/>
    </location>
</feature>
<organism evidence="15">
    <name type="scientific">Thrips palmi</name>
    <name type="common">Melon thrips</name>
    <dbReference type="NCBI Taxonomy" id="161013"/>
    <lineage>
        <taxon>Eukaryota</taxon>
        <taxon>Metazoa</taxon>
        <taxon>Ecdysozoa</taxon>
        <taxon>Arthropoda</taxon>
        <taxon>Hexapoda</taxon>
        <taxon>Insecta</taxon>
        <taxon>Pterygota</taxon>
        <taxon>Neoptera</taxon>
        <taxon>Paraneoptera</taxon>
        <taxon>Thysanoptera</taxon>
        <taxon>Terebrantia</taxon>
        <taxon>Thripoidea</taxon>
        <taxon>Thripidae</taxon>
        <taxon>Thrips</taxon>
    </lineage>
</organism>
<keyword evidence="4 11" id="KW-0812">Transmembrane</keyword>
<feature type="transmembrane region" description="Helical" evidence="12">
    <location>
        <begin position="290"/>
        <end position="312"/>
    </location>
</feature>
<evidence type="ECO:0000256" key="6">
    <source>
        <dbReference type="ARBA" id="ARBA00023040"/>
    </source>
</evidence>
<keyword evidence="9" id="KW-0325">Glycoprotein</keyword>
<evidence type="ECO:0000256" key="10">
    <source>
        <dbReference type="ARBA" id="ARBA00023224"/>
    </source>
</evidence>
<dbReference type="GO" id="GO:0004930">
    <property type="term" value="F:G protein-coupled receptor activity"/>
    <property type="evidence" value="ECO:0007669"/>
    <property type="project" value="UniProtKB-KW"/>
</dbReference>
<evidence type="ECO:0000256" key="1">
    <source>
        <dbReference type="ARBA" id="ARBA00004651"/>
    </source>
</evidence>
<feature type="transmembrane region" description="Helical" evidence="12">
    <location>
        <begin position="108"/>
        <end position="127"/>
    </location>
</feature>
<evidence type="ECO:0000259" key="13">
    <source>
        <dbReference type="PROSITE" id="PS50262"/>
    </source>
</evidence>
<evidence type="ECO:0000313" key="14">
    <source>
        <dbReference type="Proteomes" id="UP000515158"/>
    </source>
</evidence>
<dbReference type="AlphaFoldDB" id="A0A6P9A851"/>
<evidence type="ECO:0000256" key="3">
    <source>
        <dbReference type="ARBA" id="ARBA00022475"/>
    </source>
</evidence>
<reference evidence="15" key="1">
    <citation type="submission" date="2025-08" db="UniProtKB">
        <authorList>
            <consortium name="RefSeq"/>
        </authorList>
    </citation>
    <scope>IDENTIFICATION</scope>
    <source>
        <tissue evidence="15">Total insect</tissue>
    </source>
</reference>
<dbReference type="PROSITE" id="PS50262">
    <property type="entry name" value="G_PROTEIN_RECEP_F1_2"/>
    <property type="match status" value="1"/>
</dbReference>
<gene>
    <name evidence="15" type="primary">LOC117652756</name>
</gene>
<dbReference type="Gene3D" id="1.20.1070.10">
    <property type="entry name" value="Rhodopsin 7-helix transmembrane proteins"/>
    <property type="match status" value="1"/>
</dbReference>
<feature type="transmembrane region" description="Helical" evidence="12">
    <location>
        <begin position="66"/>
        <end position="88"/>
    </location>
</feature>
<dbReference type="InParanoid" id="A0A6P9A851"/>
<dbReference type="PRINTS" id="PR00237">
    <property type="entry name" value="GPCRRHODOPSN"/>
</dbReference>
<keyword evidence="5 12" id="KW-1133">Transmembrane helix</keyword>
<evidence type="ECO:0000256" key="5">
    <source>
        <dbReference type="ARBA" id="ARBA00022989"/>
    </source>
</evidence>
<comment type="similarity">
    <text evidence="2 11">Belongs to the G-protein coupled receptor 1 family.</text>
</comment>
<dbReference type="SUPFAM" id="SSF81321">
    <property type="entry name" value="Family A G protein-coupled receptor-like"/>
    <property type="match status" value="1"/>
</dbReference>
<sequence length="396" mass="43424">MNSNCLDDPSVVPVDGRTSLIVRLLVDLAVASSVILGNGFIITAVLCFGGRTRNATLRVSHVSNRFVVNLAMADLLVGLCALFCLTPYYVCGVARRMDTVEALCVMRFAVPIFSAMTSVSALGAISVDRYVAIVHSMRYRTFMCKRRATVILCIPWLFSAAAASSLLLWNNYELEGGFCSDRVVPALFVCSIGVPHSFLVLLLVAAVHLRIRREVLVSRVRRKSMESVLGLGRGLGVRAGLVVCGSAGEDARKSARVLLMVVGCFSATYTPMCVLLTLRLAGYRGDALDLAFTMSFTLANVNSLLNPFIYSWQNVTVRCAIKHLVGRLPFRRTESPLTSAESTRAATPHSLSLLNSSDMLSACELLLHLYHTPFIRSHTFQKEEEKKLQLRLQAII</sequence>
<keyword evidence="10 11" id="KW-0807">Transducer</keyword>
<keyword evidence="7 12" id="KW-0472">Membrane</keyword>
<dbReference type="RefSeq" id="XP_034253740.1">
    <property type="nucleotide sequence ID" value="XM_034397849.1"/>
</dbReference>
<keyword evidence="14" id="KW-1185">Reference proteome</keyword>
<dbReference type="OrthoDB" id="10042731at2759"/>
<evidence type="ECO:0000256" key="11">
    <source>
        <dbReference type="RuleBase" id="RU000688"/>
    </source>
</evidence>
<accession>A0A6P9A851</accession>
<evidence type="ECO:0000256" key="12">
    <source>
        <dbReference type="SAM" id="Phobius"/>
    </source>
</evidence>
<keyword evidence="6 11" id="KW-0297">G-protein coupled receptor</keyword>
<evidence type="ECO:0000256" key="2">
    <source>
        <dbReference type="ARBA" id="ARBA00010663"/>
    </source>
</evidence>
<feature type="transmembrane region" description="Helical" evidence="12">
    <location>
        <begin position="148"/>
        <end position="172"/>
    </location>
</feature>
<dbReference type="GO" id="GO:0005886">
    <property type="term" value="C:plasma membrane"/>
    <property type="evidence" value="ECO:0007669"/>
    <property type="project" value="UniProtKB-SubCell"/>
</dbReference>
<dbReference type="PROSITE" id="PS00237">
    <property type="entry name" value="G_PROTEIN_RECEP_F1_1"/>
    <property type="match status" value="1"/>
</dbReference>
<evidence type="ECO:0000256" key="7">
    <source>
        <dbReference type="ARBA" id="ARBA00023136"/>
    </source>
</evidence>
<proteinExistence type="inferred from homology"/>
<keyword evidence="8 11" id="KW-0675">Receptor</keyword>
<name>A0A6P9A851_THRPL</name>
<dbReference type="Proteomes" id="UP000515158">
    <property type="component" value="Unplaced"/>
</dbReference>
<evidence type="ECO:0000256" key="8">
    <source>
        <dbReference type="ARBA" id="ARBA00023170"/>
    </source>
</evidence>
<keyword evidence="3" id="KW-1003">Cell membrane</keyword>
<evidence type="ECO:0000313" key="15">
    <source>
        <dbReference type="RefSeq" id="XP_034253740.1"/>
    </source>
</evidence>
<dbReference type="InterPro" id="IPR017452">
    <property type="entry name" value="GPCR_Rhodpsn_7TM"/>
</dbReference>
<evidence type="ECO:0000256" key="4">
    <source>
        <dbReference type="ARBA" id="ARBA00022692"/>
    </source>
</evidence>
<comment type="subcellular location">
    <subcellularLocation>
        <location evidence="1">Cell membrane</location>
        <topology evidence="1">Multi-pass membrane protein</topology>
    </subcellularLocation>
</comment>